<feature type="domain" description="RING-type" evidence="19">
    <location>
        <begin position="698"/>
        <end position="736"/>
    </location>
</feature>
<proteinExistence type="inferred from homology"/>
<keyword evidence="14" id="KW-0539">Nucleus</keyword>
<keyword evidence="6" id="KW-0507">mRNA processing</keyword>
<evidence type="ECO:0000256" key="2">
    <source>
        <dbReference type="ARBA" id="ARBA00001946"/>
    </source>
</evidence>
<evidence type="ECO:0000256" key="6">
    <source>
        <dbReference type="ARBA" id="ARBA00022664"/>
    </source>
</evidence>
<keyword evidence="21" id="KW-1185">Reference proteome</keyword>
<evidence type="ECO:0000256" key="18">
    <source>
        <dbReference type="SAM" id="Phobius"/>
    </source>
</evidence>
<dbReference type="EMBL" id="LT553855">
    <property type="protein sequence ID" value="SAM02526.1"/>
    <property type="molecule type" value="Genomic_DNA"/>
</dbReference>
<dbReference type="CDD" id="cd16504">
    <property type="entry name" value="RING-HC_COP1"/>
    <property type="match status" value="1"/>
</dbReference>
<feature type="repeat" description="WD" evidence="16">
    <location>
        <begin position="1202"/>
        <end position="1242"/>
    </location>
</feature>
<comment type="subcellular location">
    <subcellularLocation>
        <location evidence="3">Nucleus</location>
    </subcellularLocation>
</comment>
<keyword evidence="18" id="KW-0472">Membrane</keyword>
<dbReference type="Pfam" id="PF04926">
    <property type="entry name" value="PAP_RNA-bind"/>
    <property type="match status" value="1"/>
</dbReference>
<dbReference type="Pfam" id="PF20750">
    <property type="entry name" value="PAP_NTPase"/>
    <property type="match status" value="2"/>
</dbReference>
<evidence type="ECO:0000313" key="20">
    <source>
        <dbReference type="EMBL" id="SAM02526.1"/>
    </source>
</evidence>
<keyword evidence="7" id="KW-0808">Transferase</keyword>
<dbReference type="OrthoDB" id="412748at2759"/>
<feature type="compositionally biased region" description="Basic and acidic residues" evidence="17">
    <location>
        <begin position="578"/>
        <end position="602"/>
    </location>
</feature>
<dbReference type="GO" id="GO:0006397">
    <property type="term" value="P:mRNA processing"/>
    <property type="evidence" value="ECO:0007669"/>
    <property type="project" value="UniProtKB-KW"/>
</dbReference>
<evidence type="ECO:0000256" key="15">
    <source>
        <dbReference type="PROSITE-ProRule" id="PRU00175"/>
    </source>
</evidence>
<evidence type="ECO:0000256" key="10">
    <source>
        <dbReference type="ARBA" id="ARBA00022771"/>
    </source>
</evidence>
<comment type="cofactor">
    <cofactor evidence="1">
        <name>Mn(2+)</name>
        <dbReference type="ChEBI" id="CHEBI:29035"/>
    </cofactor>
</comment>
<evidence type="ECO:0000256" key="12">
    <source>
        <dbReference type="ARBA" id="ARBA00022840"/>
    </source>
</evidence>
<dbReference type="InterPro" id="IPR007012">
    <property type="entry name" value="PolA_pol_cen_dom"/>
</dbReference>
<keyword evidence="9" id="KW-0547">Nucleotide-binding</keyword>
<dbReference type="GO" id="GO:0008270">
    <property type="term" value="F:zinc ion binding"/>
    <property type="evidence" value="ECO:0007669"/>
    <property type="project" value="UniProtKB-KW"/>
</dbReference>
<dbReference type="InterPro" id="IPR001841">
    <property type="entry name" value="Znf_RING"/>
</dbReference>
<dbReference type="GO" id="GO:0005634">
    <property type="term" value="C:nucleus"/>
    <property type="evidence" value="ECO:0007669"/>
    <property type="project" value="UniProtKB-SubCell"/>
</dbReference>
<dbReference type="InterPro" id="IPR017907">
    <property type="entry name" value="Znf_RING_CS"/>
</dbReference>
<evidence type="ECO:0000256" key="16">
    <source>
        <dbReference type="PROSITE-ProRule" id="PRU00221"/>
    </source>
</evidence>
<dbReference type="Gene3D" id="3.30.460.10">
    <property type="entry name" value="Beta Polymerase, domain 2"/>
    <property type="match status" value="1"/>
</dbReference>
<dbReference type="FunFam" id="1.10.1410.10:FF:000001">
    <property type="entry name" value="Putative poly(A) polymerase gamma"/>
    <property type="match status" value="1"/>
</dbReference>
<dbReference type="InterPro" id="IPR015943">
    <property type="entry name" value="WD40/YVTN_repeat-like_dom_sf"/>
</dbReference>
<reference evidence="20" key="1">
    <citation type="submission" date="2016-04" db="EMBL/GenBank/DDBJ databases">
        <authorList>
            <person name="Evans L.H."/>
            <person name="Alamgir A."/>
            <person name="Owens N."/>
            <person name="Weber N.D."/>
            <person name="Virtaneva K."/>
            <person name="Barbian K."/>
            <person name="Babar A."/>
            <person name="Rosenke K."/>
        </authorList>
    </citation>
    <scope>NUCLEOTIDE SEQUENCE [LARGE SCALE GENOMIC DNA]</scope>
    <source>
        <strain evidence="20">CBS 101.48</strain>
    </source>
</reference>
<evidence type="ECO:0000313" key="21">
    <source>
        <dbReference type="Proteomes" id="UP000078561"/>
    </source>
</evidence>
<dbReference type="PROSITE" id="PS50082">
    <property type="entry name" value="WD_REPEATS_2"/>
    <property type="match status" value="3"/>
</dbReference>
<dbReference type="STRING" id="4829.A0A168PJV8"/>
<dbReference type="PROSITE" id="PS50089">
    <property type="entry name" value="ZF_RING_2"/>
    <property type="match status" value="1"/>
</dbReference>
<dbReference type="GO" id="GO:1990817">
    <property type="term" value="F:poly(A) RNA polymerase activity"/>
    <property type="evidence" value="ECO:0007669"/>
    <property type="project" value="UniProtKB-EC"/>
</dbReference>
<feature type="region of interest" description="Disordered" evidence="17">
    <location>
        <begin position="1"/>
        <end position="22"/>
    </location>
</feature>
<dbReference type="SMART" id="SM00320">
    <property type="entry name" value="WD40"/>
    <property type="match status" value="7"/>
</dbReference>
<dbReference type="PROSITE" id="PS00518">
    <property type="entry name" value="ZF_RING_1"/>
    <property type="match status" value="1"/>
</dbReference>
<dbReference type="Pfam" id="PF13923">
    <property type="entry name" value="zf-C3HC4_2"/>
    <property type="match status" value="1"/>
</dbReference>
<evidence type="ECO:0000256" key="3">
    <source>
        <dbReference type="ARBA" id="ARBA00004123"/>
    </source>
</evidence>
<dbReference type="SMART" id="SM00184">
    <property type="entry name" value="RING"/>
    <property type="match status" value="1"/>
</dbReference>
<dbReference type="InterPro" id="IPR007010">
    <property type="entry name" value="PolA_pol_RNA-bd_dom"/>
</dbReference>
<feature type="region of interest" description="Disordered" evidence="17">
    <location>
        <begin position="565"/>
        <end position="676"/>
    </location>
</feature>
<dbReference type="InterPro" id="IPR036322">
    <property type="entry name" value="WD40_repeat_dom_sf"/>
</dbReference>
<comment type="cofactor">
    <cofactor evidence="2">
        <name>Mg(2+)</name>
        <dbReference type="ChEBI" id="CHEBI:18420"/>
    </cofactor>
</comment>
<feature type="region of interest" description="Disordered" evidence="17">
    <location>
        <begin position="859"/>
        <end position="922"/>
    </location>
</feature>
<dbReference type="InterPro" id="IPR013083">
    <property type="entry name" value="Znf_RING/FYVE/PHD"/>
</dbReference>
<evidence type="ECO:0000256" key="1">
    <source>
        <dbReference type="ARBA" id="ARBA00001936"/>
    </source>
</evidence>
<feature type="transmembrane region" description="Helical" evidence="18">
    <location>
        <begin position="251"/>
        <end position="270"/>
    </location>
</feature>
<feature type="compositionally biased region" description="Polar residues" evidence="17">
    <location>
        <begin position="660"/>
        <end position="676"/>
    </location>
</feature>
<dbReference type="PANTHER" id="PTHR10682">
    <property type="entry name" value="POLY A POLYMERASE"/>
    <property type="match status" value="1"/>
</dbReference>
<dbReference type="GO" id="GO:0003723">
    <property type="term" value="F:RNA binding"/>
    <property type="evidence" value="ECO:0007669"/>
    <property type="project" value="InterPro"/>
</dbReference>
<dbReference type="SUPFAM" id="SSF50978">
    <property type="entry name" value="WD40 repeat-like"/>
    <property type="match status" value="1"/>
</dbReference>
<dbReference type="SUPFAM" id="SSF55003">
    <property type="entry name" value="PAP/Archaeal CCA-adding enzyme, C-terminal domain"/>
    <property type="match status" value="1"/>
</dbReference>
<dbReference type="PROSITE" id="PS50294">
    <property type="entry name" value="WD_REPEATS_REGION"/>
    <property type="match status" value="1"/>
</dbReference>
<accession>A0A168PJV8</accession>
<evidence type="ECO:0000259" key="19">
    <source>
        <dbReference type="PROSITE" id="PS50089"/>
    </source>
</evidence>
<protein>
    <recommendedName>
        <fullName evidence="5">polynucleotide adenylyltransferase</fullName>
        <ecNumber evidence="5">2.7.7.19</ecNumber>
    </recommendedName>
</protein>
<dbReference type="InterPro" id="IPR001680">
    <property type="entry name" value="WD40_rpt"/>
</dbReference>
<dbReference type="EC" id="2.7.7.19" evidence="5"/>
<keyword evidence="18" id="KW-1133">Transmembrane helix</keyword>
<dbReference type="GO" id="GO:0031123">
    <property type="term" value="P:RNA 3'-end processing"/>
    <property type="evidence" value="ECO:0007669"/>
    <property type="project" value="InterPro"/>
</dbReference>
<sequence length="1334" mass="149993">MSQEPYQTLGVTPPISLAPPTDQELQSTEDLVKTLHEYDLFETEQEAQKRVIVLGKLDKLVKEFVYRVSKLKGFPDALAKEAGGKIFTFGSYRLGVHGAGNWTFLQQGRAGLFLSLTTLSASLPFIGADIDTLCVFPKHVEREHFFTIMYDMLKERPEVTELTSVPDAYVPVITMYFSGIPIDFLCARLGVARVPDDLELSDNNILKNLDDRCVRSINGSRVTDEILRLVPNIPSFRIALRTIKFWAKRRAIYSNIMGFLGGVAWAMLVARICQLYPNACAAALVNRFFRIMFQWKWPQPVLLKHLEDGPLQVRVWNPKLYPSDRNHRMPIITPAYPSMCATHNVTNSTRTIMIKEFDRGGTIAGDTLTGSKQWKDLFVKGDFFHTYKHYLQVIASSTSTESQLKWSGLVESKLRQIVAKLEVMELILLAHPYIKGMDKVHYITADEKGDATRGIYPLDRTFQLEEGSMETDYFKKIKETGVWPDDKMDDLSPLYTTTFYIGLSIQRKSKEDAAKTKRQLDLKAVNQEFNLLVKSSDIYDAETMTIVMKNARAKDLPADLVNPQKQAQEVVEAQGDQDTNKRKIDNDGNEKEQPAKKLRAQEEDPASGTNSSLVDTNDPPAVSEKASTKGVGNQPETTPSDASTETTSTIEQASDDDDATSSPNPGSPISDQPSSISETAISKRNHLDNGDSDNGILCPICKDNMTEAFVTRCGHSFCHQCITLHLDKHSNCPICRQDLRQSQIIPNFQLNMIIEQQLAIRKPSHAPGALSNANMKSLVDYIDALPYTEEVHAILSNAFAKRRKYKVREEDIQARLLSYFLTIAQTYAAEECLKWDQNQIMVRKDALSIGQKTASQARLLGNVGGDNGSEDDNSEGPSDTNGDRPPSPEDSEQNVQQRSRKRKHTDDEGDTSTLQSSVMNEVERKLAPKKGRIFHHLSDLMDLYFTERKETDGGLEAFSTTLYQMTRYSKWVPLDSIHYADISKNSAIVSSIEFNRDEDYIAVGGVTKEIKIYDFGMVNERVDERATQLADEEAEVERTDGSFVKARRLPHSTTINASRRTAVPAMVHCPLQTIDCDYKISCLSWNPYIKSRLASSDYEGIINIWDTTTGQNVRSYEEHEKRAWSVDTSATNPTIMASGSDDSTVKIWSTQTRWSVLTLQQRGNVCCAKFAPNDEHLIVVGSANHHITCYDLRYAKTHLQVFSGHDKAVSYVKWNSDNEIISASTDNTLKSWKLGTKDCIRTYSGHQNEKNFVGLSLKDDWISCGSENNTLYTYHKNSSQPVAQYKFPVTDPITGHESYTESSLFVSSVCWKRDSMKILAANSKGTIKVLQLVE</sequence>
<evidence type="ECO:0000256" key="5">
    <source>
        <dbReference type="ARBA" id="ARBA00012388"/>
    </source>
</evidence>
<keyword evidence="13" id="KW-0460">Magnesium</keyword>
<evidence type="ECO:0000256" key="13">
    <source>
        <dbReference type="ARBA" id="ARBA00022842"/>
    </source>
</evidence>
<evidence type="ECO:0000256" key="4">
    <source>
        <dbReference type="ARBA" id="ARBA00010912"/>
    </source>
</evidence>
<name>A0A168PJV8_ABSGL</name>
<dbReference type="InterPro" id="IPR048840">
    <property type="entry name" value="PolA_pol_NTPase"/>
</dbReference>
<evidence type="ECO:0000256" key="8">
    <source>
        <dbReference type="ARBA" id="ARBA00022723"/>
    </source>
</evidence>
<dbReference type="Proteomes" id="UP000078561">
    <property type="component" value="Unassembled WGS sequence"/>
</dbReference>
<keyword evidence="18" id="KW-0812">Transmembrane</keyword>
<comment type="similarity">
    <text evidence="4">Belongs to the poly(A) polymerase family.</text>
</comment>
<evidence type="ECO:0000256" key="9">
    <source>
        <dbReference type="ARBA" id="ARBA00022741"/>
    </source>
</evidence>
<evidence type="ECO:0000256" key="7">
    <source>
        <dbReference type="ARBA" id="ARBA00022679"/>
    </source>
</evidence>
<keyword evidence="12" id="KW-0067">ATP-binding</keyword>
<feature type="compositionally biased region" description="Polar residues" evidence="17">
    <location>
        <begin position="1"/>
        <end position="10"/>
    </location>
</feature>
<dbReference type="Pfam" id="PF00400">
    <property type="entry name" value="WD40"/>
    <property type="match status" value="2"/>
</dbReference>
<evidence type="ECO:0000256" key="17">
    <source>
        <dbReference type="SAM" id="MobiDB-lite"/>
    </source>
</evidence>
<keyword evidence="8" id="KW-0479">Metal-binding</keyword>
<feature type="repeat" description="WD" evidence="16">
    <location>
        <begin position="1116"/>
        <end position="1158"/>
    </location>
</feature>
<keyword evidence="10 15" id="KW-0863">Zinc-finger</keyword>
<dbReference type="InterPro" id="IPR011068">
    <property type="entry name" value="NuclTrfase_I-like_C"/>
</dbReference>
<dbReference type="InParanoid" id="A0A168PJV8"/>
<feature type="compositionally biased region" description="Polar residues" evidence="17">
    <location>
        <begin position="630"/>
        <end position="652"/>
    </location>
</feature>
<keyword evidence="16" id="KW-0853">WD repeat</keyword>
<dbReference type="CDD" id="cd05402">
    <property type="entry name" value="NT_PAP_TUTase"/>
    <property type="match status" value="1"/>
</dbReference>
<dbReference type="CDD" id="cd00200">
    <property type="entry name" value="WD40"/>
    <property type="match status" value="1"/>
</dbReference>
<dbReference type="PANTHER" id="PTHR10682:SF10">
    <property type="entry name" value="POLYNUCLEOTIDE ADENYLYLTRANSFERASE"/>
    <property type="match status" value="1"/>
</dbReference>
<dbReference type="Gene3D" id="3.30.70.590">
    <property type="entry name" value="Poly(A) polymerase predicted RNA binding domain"/>
    <property type="match status" value="1"/>
</dbReference>
<dbReference type="GO" id="GO:0005524">
    <property type="term" value="F:ATP binding"/>
    <property type="evidence" value="ECO:0007669"/>
    <property type="project" value="UniProtKB-KW"/>
</dbReference>
<evidence type="ECO:0000256" key="14">
    <source>
        <dbReference type="ARBA" id="ARBA00023242"/>
    </source>
</evidence>
<dbReference type="Pfam" id="PF04928">
    <property type="entry name" value="PAP_central"/>
    <property type="match status" value="1"/>
</dbReference>
<keyword evidence="11" id="KW-0862">Zinc</keyword>
<dbReference type="InterPro" id="IPR043519">
    <property type="entry name" value="NT_sf"/>
</dbReference>
<dbReference type="SUPFAM" id="SSF57850">
    <property type="entry name" value="RING/U-box"/>
    <property type="match status" value="1"/>
</dbReference>
<dbReference type="Gene3D" id="2.130.10.10">
    <property type="entry name" value="YVTN repeat-like/Quinoprotein amine dehydrogenase"/>
    <property type="match status" value="1"/>
</dbReference>
<dbReference type="SUPFAM" id="SSF81301">
    <property type="entry name" value="Nucleotidyltransferase"/>
    <property type="match status" value="2"/>
</dbReference>
<feature type="repeat" description="WD" evidence="16">
    <location>
        <begin position="1080"/>
        <end position="1115"/>
    </location>
</feature>
<dbReference type="Gene3D" id="3.30.40.10">
    <property type="entry name" value="Zinc/RING finger domain, C3HC4 (zinc finger)"/>
    <property type="match status" value="1"/>
</dbReference>
<gene>
    <name evidence="20" type="primary">ABSGL_08319.1 scaffold 9741</name>
</gene>
<organism evidence="20">
    <name type="scientific">Absidia glauca</name>
    <name type="common">Pin mould</name>
    <dbReference type="NCBI Taxonomy" id="4829"/>
    <lineage>
        <taxon>Eukaryota</taxon>
        <taxon>Fungi</taxon>
        <taxon>Fungi incertae sedis</taxon>
        <taxon>Mucoromycota</taxon>
        <taxon>Mucoromycotina</taxon>
        <taxon>Mucoromycetes</taxon>
        <taxon>Mucorales</taxon>
        <taxon>Cunninghamellaceae</taxon>
        <taxon>Absidia</taxon>
    </lineage>
</organism>
<dbReference type="SUPFAM" id="SSF81631">
    <property type="entry name" value="PAP/OAS1 substrate-binding domain"/>
    <property type="match status" value="1"/>
</dbReference>
<evidence type="ECO:0000256" key="11">
    <source>
        <dbReference type="ARBA" id="ARBA00022833"/>
    </source>
</evidence>
<dbReference type="Gene3D" id="1.10.1410.10">
    <property type="match status" value="1"/>
</dbReference>